<evidence type="ECO:0000313" key="1">
    <source>
        <dbReference type="EMBL" id="EDS09289.1"/>
    </source>
</evidence>
<gene>
    <name evidence="1" type="ORF">ANACOL_04063</name>
</gene>
<protein>
    <submittedName>
        <fullName evidence="1">Uncharacterized protein</fullName>
    </submittedName>
</protein>
<name>B0PH40_9FIRM</name>
<dbReference type="EMBL" id="ABGD02000030">
    <property type="protein sequence ID" value="EDS09289.1"/>
    <property type="molecule type" value="Genomic_DNA"/>
</dbReference>
<reference evidence="1" key="1">
    <citation type="submission" date="2007-11" db="EMBL/GenBank/DDBJ databases">
        <authorList>
            <person name="Fulton L."/>
            <person name="Clifton S."/>
            <person name="Fulton B."/>
            <person name="Xu J."/>
            <person name="Minx P."/>
            <person name="Pepin K.H."/>
            <person name="Johnson M."/>
            <person name="Thiruvilangam P."/>
            <person name="Bhonagiri V."/>
            <person name="Nash W.E."/>
            <person name="Mardis E.R."/>
            <person name="Wilson R.K."/>
        </authorList>
    </citation>
    <scope>NUCLEOTIDE SEQUENCE [LARGE SCALE GENOMIC DNA]</scope>
    <source>
        <strain evidence="1">DSM 17241</strain>
    </source>
</reference>
<dbReference type="HOGENOM" id="CLU_2535254_0_0_9"/>
<comment type="caution">
    <text evidence="1">The sequence shown here is derived from an EMBL/GenBank/DDBJ whole genome shotgun (WGS) entry which is preliminary data.</text>
</comment>
<dbReference type="AlphaFoldDB" id="B0PH40"/>
<sequence length="83" mass="9374">MYKVLKNSFRRTAPVFSVFCIAIPQFLLSFQRQFEKSEIASFWQTAANAALKNLGLQRIPGFLSSTHPQTANNPAISLFSNKH</sequence>
<dbReference type="Proteomes" id="UP000003803">
    <property type="component" value="Unassembled WGS sequence"/>
</dbReference>
<reference evidence="1" key="2">
    <citation type="submission" date="2013-09" db="EMBL/GenBank/DDBJ databases">
        <title>Draft genome sequence of Anaerotruncus colihominis(DSM 17241).</title>
        <authorList>
            <person name="Sudarsanam P."/>
            <person name="Ley R."/>
            <person name="Guruge J."/>
            <person name="Turnbaugh P.J."/>
            <person name="Mahowald M."/>
            <person name="Liep D."/>
            <person name="Gordon J."/>
        </authorList>
    </citation>
    <scope>NUCLEOTIDE SEQUENCE</scope>
    <source>
        <strain evidence="1">DSM 17241</strain>
    </source>
</reference>
<proteinExistence type="predicted"/>
<keyword evidence="2" id="KW-1185">Reference proteome</keyword>
<accession>B0PH40</accession>
<evidence type="ECO:0000313" key="2">
    <source>
        <dbReference type="Proteomes" id="UP000003803"/>
    </source>
</evidence>
<organism evidence="1 2">
    <name type="scientific">Anaerotruncus colihominis DSM 17241</name>
    <dbReference type="NCBI Taxonomy" id="445972"/>
    <lineage>
        <taxon>Bacteria</taxon>
        <taxon>Bacillati</taxon>
        <taxon>Bacillota</taxon>
        <taxon>Clostridia</taxon>
        <taxon>Eubacteriales</taxon>
        <taxon>Oscillospiraceae</taxon>
        <taxon>Anaerotruncus</taxon>
    </lineage>
</organism>